<accession>A0A1E1JW39</accession>
<dbReference type="SMART" id="SM00256">
    <property type="entry name" value="FBOX"/>
    <property type="match status" value="1"/>
</dbReference>
<dbReference type="InParanoid" id="A0A1E1JW39"/>
<organism evidence="3 4">
    <name type="scientific">Rhynchosporium graminicola</name>
    <dbReference type="NCBI Taxonomy" id="2792576"/>
    <lineage>
        <taxon>Eukaryota</taxon>
        <taxon>Fungi</taxon>
        <taxon>Dikarya</taxon>
        <taxon>Ascomycota</taxon>
        <taxon>Pezizomycotina</taxon>
        <taxon>Leotiomycetes</taxon>
        <taxon>Helotiales</taxon>
        <taxon>Ploettnerulaceae</taxon>
        <taxon>Rhynchosporium</taxon>
    </lineage>
</organism>
<name>A0A1E1JW39_9HELO</name>
<dbReference type="AlphaFoldDB" id="A0A1E1JW39"/>
<dbReference type="InterPro" id="IPR001810">
    <property type="entry name" value="F-box_dom"/>
</dbReference>
<keyword evidence="4" id="KW-1185">Reference proteome</keyword>
<comment type="caution">
    <text evidence="3">The sequence shown here is derived from an EMBL/GenBank/DDBJ whole genome shotgun (WGS) entry which is preliminary data.</text>
</comment>
<evidence type="ECO:0000313" key="3">
    <source>
        <dbReference type="EMBL" id="CZS90033.1"/>
    </source>
</evidence>
<feature type="domain" description="F-box" evidence="2">
    <location>
        <begin position="51"/>
        <end position="99"/>
    </location>
</feature>
<dbReference type="STRING" id="914237.A0A1E1JW39"/>
<gene>
    <name evidence="3" type="ORF">RCO7_02300</name>
</gene>
<dbReference type="Pfam" id="PF12937">
    <property type="entry name" value="F-box-like"/>
    <property type="match status" value="1"/>
</dbReference>
<evidence type="ECO:0000313" key="4">
    <source>
        <dbReference type="Proteomes" id="UP000178129"/>
    </source>
</evidence>
<dbReference type="InterPro" id="IPR036047">
    <property type="entry name" value="F-box-like_dom_sf"/>
</dbReference>
<protein>
    <recommendedName>
        <fullName evidence="2">F-box domain-containing protein</fullName>
    </recommendedName>
</protein>
<dbReference type="Proteomes" id="UP000178129">
    <property type="component" value="Unassembled WGS sequence"/>
</dbReference>
<dbReference type="SUPFAM" id="SSF81383">
    <property type="entry name" value="F-box domain"/>
    <property type="match status" value="1"/>
</dbReference>
<feature type="region of interest" description="Disordered" evidence="1">
    <location>
        <begin position="330"/>
        <end position="353"/>
    </location>
</feature>
<sequence length="353" mass="41260">MRRGLIIETPMTSKLVEEPLIHITASIPLHSKRTERRQKKRDLKEKSSKQQATIWDLPAEMLTDILLLLLPSDILKLSRVNRTLRDFIFQEEASLCRKIVAKRYAVLSQCFRLPILLENVDEEVHPAMLSEERQAAMSIHKRPYQHIQPLDQHLVCTCLTCMLAWNNLNLVVDFSHWQRNLDEGEPIPMIARGKNPRWNRKITEANAGIVRQALTSPLWYAWILEIHLRSTVGSIRRHGNNKGNKRRRFQMSVEDAKVETDYFLERSGPPSVDFPFHRDNYYMLEAYLPNRGWNAEFLEWRYMPASQHDRDIEFVKTWAKRRSDAAIMKAVEHQSEKSKVEEGVARKVEGTAS</sequence>
<reference evidence="4" key="1">
    <citation type="submission" date="2016-03" db="EMBL/GenBank/DDBJ databases">
        <authorList>
            <person name="Ploux O."/>
        </authorList>
    </citation>
    <scope>NUCLEOTIDE SEQUENCE [LARGE SCALE GENOMIC DNA]</scope>
    <source>
        <strain evidence="4">UK7</strain>
    </source>
</reference>
<proteinExistence type="predicted"/>
<evidence type="ECO:0000259" key="2">
    <source>
        <dbReference type="PROSITE" id="PS50181"/>
    </source>
</evidence>
<dbReference type="PROSITE" id="PS50181">
    <property type="entry name" value="FBOX"/>
    <property type="match status" value="1"/>
</dbReference>
<evidence type="ECO:0000256" key="1">
    <source>
        <dbReference type="SAM" id="MobiDB-lite"/>
    </source>
</evidence>
<dbReference type="EMBL" id="FJUW01000003">
    <property type="protein sequence ID" value="CZS90033.1"/>
    <property type="molecule type" value="Genomic_DNA"/>
</dbReference>